<dbReference type="PROSITE" id="PS00138">
    <property type="entry name" value="SUBTILASE_SER"/>
    <property type="match status" value="1"/>
</dbReference>
<keyword evidence="11" id="KW-0865">Zymogen</keyword>
<evidence type="ECO:0000256" key="16">
    <source>
        <dbReference type="SAM" id="Phobius"/>
    </source>
</evidence>
<dbReference type="CDD" id="cd04059">
    <property type="entry name" value="Peptidases_S8_Protein_convertases_Kexins_Furin-like"/>
    <property type="match status" value="1"/>
</dbReference>
<dbReference type="Pfam" id="PF00082">
    <property type="entry name" value="Peptidase_S8"/>
    <property type="match status" value="1"/>
</dbReference>
<evidence type="ECO:0000256" key="6">
    <source>
        <dbReference type="ARBA" id="ARBA00022801"/>
    </source>
</evidence>
<dbReference type="PANTHER" id="PTHR42884:SF14">
    <property type="entry name" value="NEUROENDOCRINE CONVERTASE 1"/>
    <property type="match status" value="1"/>
</dbReference>
<dbReference type="GO" id="GO:0000139">
    <property type="term" value="C:Golgi membrane"/>
    <property type="evidence" value="ECO:0007669"/>
    <property type="project" value="TreeGrafter"/>
</dbReference>
<gene>
    <name evidence="19" type="ORF">PICMEDRAFT_17056</name>
</gene>
<dbReference type="SUPFAM" id="SSF49785">
    <property type="entry name" value="Galactose-binding domain-like"/>
    <property type="match status" value="1"/>
</dbReference>
<reference evidence="19 20" key="1">
    <citation type="journal article" date="2016" name="Proc. Natl. Acad. Sci. U.S.A.">
        <title>Comparative genomics of biotechnologically important yeasts.</title>
        <authorList>
            <person name="Riley R."/>
            <person name="Haridas S."/>
            <person name="Wolfe K.H."/>
            <person name="Lopes M.R."/>
            <person name="Hittinger C.T."/>
            <person name="Goeker M."/>
            <person name="Salamov A.A."/>
            <person name="Wisecaver J.H."/>
            <person name="Long T.M."/>
            <person name="Calvey C.H."/>
            <person name="Aerts A.L."/>
            <person name="Barry K.W."/>
            <person name="Choi C."/>
            <person name="Clum A."/>
            <person name="Coughlan A.Y."/>
            <person name="Deshpande S."/>
            <person name="Douglass A.P."/>
            <person name="Hanson S.J."/>
            <person name="Klenk H.-P."/>
            <person name="LaButti K.M."/>
            <person name="Lapidus A."/>
            <person name="Lindquist E.A."/>
            <person name="Lipzen A.M."/>
            <person name="Meier-Kolthoff J.P."/>
            <person name="Ohm R.A."/>
            <person name="Otillar R.P."/>
            <person name="Pangilinan J.L."/>
            <person name="Peng Y."/>
            <person name="Rokas A."/>
            <person name="Rosa C.A."/>
            <person name="Scheuner C."/>
            <person name="Sibirny A.A."/>
            <person name="Slot J.C."/>
            <person name="Stielow J.B."/>
            <person name="Sun H."/>
            <person name="Kurtzman C.P."/>
            <person name="Blackwell M."/>
            <person name="Grigoriev I.V."/>
            <person name="Jeffries T.W."/>
        </authorList>
    </citation>
    <scope>NUCLEOTIDE SEQUENCE [LARGE SCALE GENOMIC DNA]</scope>
    <source>
        <strain evidence="19 20">NRRL Y-2026</strain>
    </source>
</reference>
<accession>A0A1E3NI20</accession>
<dbReference type="Gene3D" id="3.40.50.200">
    <property type="entry name" value="Peptidase S8/S53 domain"/>
    <property type="match status" value="1"/>
</dbReference>
<feature type="transmembrane region" description="Helical" evidence="16">
    <location>
        <begin position="742"/>
        <end position="761"/>
    </location>
</feature>
<feature type="region of interest" description="Disordered" evidence="15">
    <location>
        <begin position="899"/>
        <end position="921"/>
    </location>
</feature>
<dbReference type="PANTHER" id="PTHR42884">
    <property type="entry name" value="PROPROTEIN CONVERTASE SUBTILISIN/KEXIN-RELATED"/>
    <property type="match status" value="1"/>
</dbReference>
<evidence type="ECO:0000256" key="1">
    <source>
        <dbReference type="ARBA" id="ARBA00004370"/>
    </source>
</evidence>
<dbReference type="InterPro" id="IPR008979">
    <property type="entry name" value="Galactose-bd-like_sf"/>
</dbReference>
<sequence>MKLSWLYNLAVFLWLNDPAFAAKVANIPPKDFVSKNYFLLELKDKDLIDSVSKIHPNWSYEYQVPSLDSFHVFSLPKNDTNAEWFSQLGSLDDFEHNAEDHQLLKREHSQFLELLHENRVSGIHPLHKKRLVKRAPVPIERDSAVSIFERKQDSSVEHLNNVAAEFQINDPIFKDQWHIVNTAFPGHDVNVVPVWRMNITGKGIVTALIDDGLDYESPDLKDNFSPEGSWDYNDNRPNPKPMLENDYHGTRCAGEIAAAKGNDYCGVGVAYDSKVSGIRILSAEISSEEEAVAMIYGLDVNDIYSCSWGPPDNGRSMDVPDKVVRSAMLKGIQEGRKGKGALYVFASGNGASRGDSCNFDGYTNSIYSLTVSAIDYKGLHPIYSESCTAVMVSTYSSGSGEHIHTTDINGKCSTTHGGTSAAAPLAAGIYALILQANPELTWRDVQYLTVLSAAEIDPFDGTWQDSAVEGRKYSPKYGWGKIDAEKMVKMAQNNWTLLKPQSWYYMPYQITDLSISNEVAEVQDSFTVTAEILKKFNFERIEQITITVDINSGKRGAVEVDIVSPGGIVSPLAVRRGHDQDKLGFRKWTFSSVAHWGETGEGTWIIKVRNTEDSNAINFRGWQLRAFGECIDPALAKRFDMNEDYSKLNFENDESASSNTTSTIMTESQVQTLTQTKVTSGSTAIASESTTTTTSSKDSDEEKAPSTSIVPTKNISSTSTTTATATPEEDGSYPHTDNSKHYIGYFSALTLAGFLFLLYIFKNRRKPGRARRREDFEFDIIRPDDDESSRFEFDDSESSDDGDEHSGQSHGRRRDSDFGVFDEDATSLNITDTKLSKDTTSSKDPAEVSEFDLGNSHLTGYDISDTIIRDAKHKESDESRILDAKRKYGGVKQHIDATERSNLVSASAASDSTTSTSDEEH</sequence>
<dbReference type="Pfam" id="PF01483">
    <property type="entry name" value="P_proprotein"/>
    <property type="match status" value="1"/>
</dbReference>
<feature type="active site" description="Charge relay system" evidence="13 14">
    <location>
        <position position="210"/>
    </location>
</feature>
<dbReference type="Gene3D" id="2.60.120.260">
    <property type="entry name" value="Galactose-binding domain-like"/>
    <property type="match status" value="1"/>
</dbReference>
<dbReference type="STRING" id="763406.A0A1E3NI20"/>
<organism evidence="19 20">
    <name type="scientific">Pichia membranifaciens NRRL Y-2026</name>
    <dbReference type="NCBI Taxonomy" id="763406"/>
    <lineage>
        <taxon>Eukaryota</taxon>
        <taxon>Fungi</taxon>
        <taxon>Dikarya</taxon>
        <taxon>Ascomycota</taxon>
        <taxon>Saccharomycotina</taxon>
        <taxon>Pichiomycetes</taxon>
        <taxon>Pichiales</taxon>
        <taxon>Pichiaceae</taxon>
        <taxon>Pichia</taxon>
    </lineage>
</organism>
<dbReference type="InterPro" id="IPR022398">
    <property type="entry name" value="Peptidase_S8_His-AS"/>
</dbReference>
<feature type="active site" description="Charge relay system" evidence="13 14">
    <location>
        <position position="420"/>
    </location>
</feature>
<evidence type="ECO:0000313" key="19">
    <source>
        <dbReference type="EMBL" id="ODQ45782.1"/>
    </source>
</evidence>
<evidence type="ECO:0000259" key="18">
    <source>
        <dbReference type="PROSITE" id="PS51829"/>
    </source>
</evidence>
<dbReference type="EMBL" id="KV454004">
    <property type="protein sequence ID" value="ODQ45782.1"/>
    <property type="molecule type" value="Genomic_DNA"/>
</dbReference>
<feature type="compositionally biased region" description="Low complexity" evidence="15">
    <location>
        <begin position="679"/>
        <end position="696"/>
    </location>
</feature>
<dbReference type="SUPFAM" id="SSF52743">
    <property type="entry name" value="Subtilisin-like"/>
    <property type="match status" value="1"/>
</dbReference>
<feature type="compositionally biased region" description="Low complexity" evidence="15">
    <location>
        <begin position="716"/>
        <end position="726"/>
    </location>
</feature>
<keyword evidence="12" id="KW-0325">Glycoprotein</keyword>
<dbReference type="InterPro" id="IPR015500">
    <property type="entry name" value="Peptidase_S8_subtilisin-rel"/>
</dbReference>
<dbReference type="InterPro" id="IPR023828">
    <property type="entry name" value="Peptidase_S8_Ser-AS"/>
</dbReference>
<evidence type="ECO:0000256" key="5">
    <source>
        <dbReference type="ARBA" id="ARBA00022729"/>
    </source>
</evidence>
<dbReference type="GO" id="GO:0005802">
    <property type="term" value="C:trans-Golgi network"/>
    <property type="evidence" value="ECO:0007669"/>
    <property type="project" value="EnsemblFungi"/>
</dbReference>
<evidence type="ECO:0000256" key="8">
    <source>
        <dbReference type="ARBA" id="ARBA00022837"/>
    </source>
</evidence>
<feature type="compositionally biased region" description="Low complexity" evidence="15">
    <location>
        <begin position="905"/>
        <end position="921"/>
    </location>
</feature>
<dbReference type="GO" id="GO:0016485">
    <property type="term" value="P:protein processing"/>
    <property type="evidence" value="ECO:0007669"/>
    <property type="project" value="TreeGrafter"/>
</dbReference>
<dbReference type="Proteomes" id="UP000094455">
    <property type="component" value="Unassembled WGS sequence"/>
</dbReference>
<dbReference type="FunFam" id="2.60.120.260:FF:000026">
    <property type="entry name" value="proprotein convertase subtilisin/kexin type 7"/>
    <property type="match status" value="1"/>
</dbReference>
<evidence type="ECO:0000256" key="12">
    <source>
        <dbReference type="ARBA" id="ARBA00023180"/>
    </source>
</evidence>
<dbReference type="GeneID" id="30178131"/>
<evidence type="ECO:0000256" key="10">
    <source>
        <dbReference type="ARBA" id="ARBA00023136"/>
    </source>
</evidence>
<feature type="domain" description="P/Homo B" evidence="18">
    <location>
        <begin position="498"/>
        <end position="632"/>
    </location>
</feature>
<dbReference type="InterPro" id="IPR000209">
    <property type="entry name" value="Peptidase_S8/S53_dom"/>
</dbReference>
<feature type="chain" id="PRO_5009133365" description="P/Homo B domain-containing protein" evidence="17">
    <location>
        <begin position="22"/>
        <end position="921"/>
    </location>
</feature>
<dbReference type="RefSeq" id="XP_019016895.1">
    <property type="nucleotide sequence ID" value="XM_019161444.1"/>
</dbReference>
<dbReference type="PROSITE" id="PS51829">
    <property type="entry name" value="P_HOMO_B"/>
    <property type="match status" value="1"/>
</dbReference>
<evidence type="ECO:0000256" key="4">
    <source>
        <dbReference type="ARBA" id="ARBA00022692"/>
    </source>
</evidence>
<dbReference type="AlphaFoldDB" id="A0A1E3NI20"/>
<evidence type="ECO:0000256" key="3">
    <source>
        <dbReference type="ARBA" id="ARBA00022670"/>
    </source>
</evidence>
<evidence type="ECO:0000256" key="13">
    <source>
        <dbReference type="PIRSR" id="PIRSR615500-1"/>
    </source>
</evidence>
<keyword evidence="10 16" id="KW-0472">Membrane</keyword>
<keyword evidence="9 16" id="KW-1133">Transmembrane helix</keyword>
<feature type="region of interest" description="Disordered" evidence="15">
    <location>
        <begin position="675"/>
        <end position="735"/>
    </location>
</feature>
<dbReference type="PROSITE" id="PS00137">
    <property type="entry name" value="SUBTILASE_HIS"/>
    <property type="match status" value="1"/>
</dbReference>
<protein>
    <recommendedName>
        <fullName evidence="18">P/Homo B domain-containing protein</fullName>
    </recommendedName>
</protein>
<keyword evidence="5 17" id="KW-0732">Signal</keyword>
<feature type="compositionally biased region" description="Polar residues" evidence="15">
    <location>
        <begin position="705"/>
        <end position="715"/>
    </location>
</feature>
<evidence type="ECO:0000256" key="15">
    <source>
        <dbReference type="SAM" id="MobiDB-lite"/>
    </source>
</evidence>
<comment type="similarity">
    <text evidence="2">Belongs to the peptidase S8 family. Furin subfamily.</text>
</comment>
<name>A0A1E3NI20_9ASCO</name>
<dbReference type="PROSITE" id="PS51892">
    <property type="entry name" value="SUBTILASE"/>
    <property type="match status" value="1"/>
</dbReference>
<keyword evidence="3 14" id="KW-0645">Protease</keyword>
<dbReference type="InterPro" id="IPR002884">
    <property type="entry name" value="P_dom"/>
</dbReference>
<evidence type="ECO:0000313" key="20">
    <source>
        <dbReference type="Proteomes" id="UP000094455"/>
    </source>
</evidence>
<feature type="region of interest" description="Disordered" evidence="15">
    <location>
        <begin position="787"/>
        <end position="818"/>
    </location>
</feature>
<dbReference type="InterPro" id="IPR036852">
    <property type="entry name" value="Peptidase_S8/S53_dom_sf"/>
</dbReference>
<feature type="signal peptide" evidence="17">
    <location>
        <begin position="1"/>
        <end position="21"/>
    </location>
</feature>
<proteinExistence type="inferred from homology"/>
<evidence type="ECO:0000256" key="11">
    <source>
        <dbReference type="ARBA" id="ARBA00023145"/>
    </source>
</evidence>
<dbReference type="InterPro" id="IPR034182">
    <property type="entry name" value="Kexin/furin"/>
</dbReference>
<keyword evidence="20" id="KW-1185">Reference proteome</keyword>
<evidence type="ECO:0000256" key="2">
    <source>
        <dbReference type="ARBA" id="ARBA00005325"/>
    </source>
</evidence>
<feature type="active site" description="Charge relay system" evidence="13 14">
    <location>
        <position position="248"/>
    </location>
</feature>
<evidence type="ECO:0000256" key="17">
    <source>
        <dbReference type="SAM" id="SignalP"/>
    </source>
</evidence>
<dbReference type="GO" id="GO:0007323">
    <property type="term" value="P:peptide pheromone maturation"/>
    <property type="evidence" value="ECO:0007669"/>
    <property type="project" value="EnsemblFungi"/>
</dbReference>
<evidence type="ECO:0000256" key="7">
    <source>
        <dbReference type="ARBA" id="ARBA00022825"/>
    </source>
</evidence>
<dbReference type="FunFam" id="3.40.50.200:FF:000005">
    <property type="entry name" value="Proprotein convertase subtilisin/kexin type 7"/>
    <property type="match status" value="1"/>
</dbReference>
<comment type="subcellular location">
    <subcellularLocation>
        <location evidence="1">Membrane</location>
    </subcellularLocation>
</comment>
<evidence type="ECO:0000256" key="14">
    <source>
        <dbReference type="PROSITE-ProRule" id="PRU01240"/>
    </source>
</evidence>
<keyword evidence="8" id="KW-0106">Calcium</keyword>
<feature type="compositionally biased region" description="Acidic residues" evidence="15">
    <location>
        <begin position="794"/>
        <end position="803"/>
    </location>
</feature>
<keyword evidence="4 16" id="KW-0812">Transmembrane</keyword>
<dbReference type="PRINTS" id="PR00723">
    <property type="entry name" value="SUBTILISIN"/>
</dbReference>
<keyword evidence="7 14" id="KW-0720">Serine protease</keyword>
<keyword evidence="6 14" id="KW-0378">Hydrolase</keyword>
<dbReference type="GO" id="GO:0004252">
    <property type="term" value="F:serine-type endopeptidase activity"/>
    <property type="evidence" value="ECO:0007669"/>
    <property type="project" value="UniProtKB-UniRule"/>
</dbReference>
<dbReference type="OrthoDB" id="300641at2759"/>
<evidence type="ECO:0000256" key="9">
    <source>
        <dbReference type="ARBA" id="ARBA00022989"/>
    </source>
</evidence>